<dbReference type="InterPro" id="IPR036388">
    <property type="entry name" value="WH-like_DNA-bd_sf"/>
</dbReference>
<dbReference type="GO" id="GO:0032259">
    <property type="term" value="P:methylation"/>
    <property type="evidence" value="ECO:0007669"/>
    <property type="project" value="UniProtKB-KW"/>
</dbReference>
<dbReference type="PANTHER" id="PTHR45128:SF2">
    <property type="entry name" value="METHYLTRANSFERASE DOMAIN-CONTAINING PROTEIN"/>
    <property type="match status" value="1"/>
</dbReference>
<keyword evidence="4" id="KW-1185">Reference proteome</keyword>
<dbReference type="CDD" id="cd02440">
    <property type="entry name" value="AdoMet_MTases"/>
    <property type="match status" value="1"/>
</dbReference>
<organism evidence="3 4">
    <name type="scientific">Alloacidobacterium dinghuense</name>
    <dbReference type="NCBI Taxonomy" id="2763107"/>
    <lineage>
        <taxon>Bacteria</taxon>
        <taxon>Pseudomonadati</taxon>
        <taxon>Acidobacteriota</taxon>
        <taxon>Terriglobia</taxon>
        <taxon>Terriglobales</taxon>
        <taxon>Acidobacteriaceae</taxon>
        <taxon>Alloacidobacterium</taxon>
    </lineage>
</organism>
<dbReference type="SUPFAM" id="SSF53335">
    <property type="entry name" value="S-adenosyl-L-methionine-dependent methyltransferases"/>
    <property type="match status" value="1"/>
</dbReference>
<dbReference type="InterPro" id="IPR036390">
    <property type="entry name" value="WH_DNA-bd_sf"/>
</dbReference>
<dbReference type="Pfam" id="PF13847">
    <property type="entry name" value="Methyltransf_31"/>
    <property type="match status" value="1"/>
</dbReference>
<dbReference type="KEGG" id="adin:H7849_19960"/>
<sequence length="360" mass="39455">MSTAVSPVRPLDPDKLQHLLHQAVVDMGAAMQSTLILIGDRLGLYRAMGDCQPVSAAELARRTSTNERYVREWLNANAAGNYVEYNPATDTYAMTPEQSFALAQDDTAVHLPGFYHMLASCMKDEEKLTEVFRTGKGFGWHEHEKGLFEGCERFFRPGYLANLTTSWIPALEGVEDKLKNGARVADIGCGHGASTLLMAQTYPKSEFFGFDYHDKSIEQANKKAQAGGVDNRVHFDVAPAKAFPGKDYDFVACFDCLHDMGDPAGAATHVRKSLSSNGTWMIVEPMAGDDITSNLNPVGRIYYSASAIVCVPASRSQEVGLGLGAQAGEKRIRNVVTQGGFTHFRRATETPFNMVFEARP</sequence>
<evidence type="ECO:0000313" key="3">
    <source>
        <dbReference type="EMBL" id="QNI35087.1"/>
    </source>
</evidence>
<reference evidence="3 4" key="1">
    <citation type="submission" date="2020-08" db="EMBL/GenBank/DDBJ databases">
        <title>Edaphobacter telluris sp. nov. and Acidobacterium dinghuensis sp. nov., two acidobacteria isolated from forest soil.</title>
        <authorList>
            <person name="Fu J."/>
            <person name="Qiu L."/>
        </authorList>
    </citation>
    <scope>NUCLEOTIDE SEQUENCE [LARGE SCALE GENOMIC DNA]</scope>
    <source>
        <strain evidence="3">4Y35</strain>
    </source>
</reference>
<feature type="domain" description="Methyltransferase" evidence="1">
    <location>
        <begin position="179"/>
        <end position="286"/>
    </location>
</feature>
<dbReference type="Pfam" id="PF21320">
    <property type="entry name" value="WHD_Rv2258c"/>
    <property type="match status" value="1"/>
</dbReference>
<evidence type="ECO:0000259" key="1">
    <source>
        <dbReference type="Pfam" id="PF13847"/>
    </source>
</evidence>
<dbReference type="AlphaFoldDB" id="A0A7G8BRB7"/>
<dbReference type="Gene3D" id="3.40.50.150">
    <property type="entry name" value="Vaccinia Virus protein VP39"/>
    <property type="match status" value="1"/>
</dbReference>
<dbReference type="InterPro" id="IPR025714">
    <property type="entry name" value="Methyltranfer_dom"/>
</dbReference>
<dbReference type="InterPro" id="IPR053173">
    <property type="entry name" value="SAM-binding_MTase"/>
</dbReference>
<accession>A0A7G8BRB7</accession>
<protein>
    <submittedName>
        <fullName evidence="3">Class I SAM-dependent methyltransferase</fullName>
    </submittedName>
</protein>
<name>A0A7G8BRB7_9BACT</name>
<keyword evidence="3" id="KW-0808">Transferase</keyword>
<dbReference type="GO" id="GO:0008168">
    <property type="term" value="F:methyltransferase activity"/>
    <property type="evidence" value="ECO:0007669"/>
    <property type="project" value="UniProtKB-KW"/>
</dbReference>
<proteinExistence type="predicted"/>
<dbReference type="InterPro" id="IPR048711">
    <property type="entry name" value="WHD_Rv2258c"/>
</dbReference>
<evidence type="ECO:0000259" key="2">
    <source>
        <dbReference type="Pfam" id="PF21320"/>
    </source>
</evidence>
<dbReference type="SUPFAM" id="SSF46785">
    <property type="entry name" value="Winged helix' DNA-binding domain"/>
    <property type="match status" value="1"/>
</dbReference>
<keyword evidence="3" id="KW-0489">Methyltransferase</keyword>
<dbReference type="EMBL" id="CP060394">
    <property type="protein sequence ID" value="QNI35087.1"/>
    <property type="molecule type" value="Genomic_DNA"/>
</dbReference>
<dbReference type="InterPro" id="IPR029063">
    <property type="entry name" value="SAM-dependent_MTases_sf"/>
</dbReference>
<feature type="domain" description="S-adenosylmethionine-dependent methyltransferase Rv2258c-like winged HTH" evidence="2">
    <location>
        <begin position="33"/>
        <end position="102"/>
    </location>
</feature>
<gene>
    <name evidence="3" type="ORF">H7849_19960</name>
</gene>
<evidence type="ECO:0000313" key="4">
    <source>
        <dbReference type="Proteomes" id="UP000515312"/>
    </source>
</evidence>
<dbReference type="PANTHER" id="PTHR45128">
    <property type="entry name" value="METHYLTRANSFERASE TYPE 11"/>
    <property type="match status" value="1"/>
</dbReference>
<dbReference type="Gene3D" id="1.10.10.10">
    <property type="entry name" value="Winged helix-like DNA-binding domain superfamily/Winged helix DNA-binding domain"/>
    <property type="match status" value="1"/>
</dbReference>
<dbReference type="Proteomes" id="UP000515312">
    <property type="component" value="Chromosome"/>
</dbReference>